<dbReference type="PANTHER" id="PTHR15503:SF45">
    <property type="entry name" value="RNA-DIRECTED DNA POLYMERASE HOMOLOG"/>
    <property type="match status" value="1"/>
</dbReference>
<organism evidence="2 3">
    <name type="scientific">Gossypium australe</name>
    <dbReference type="NCBI Taxonomy" id="47621"/>
    <lineage>
        <taxon>Eukaryota</taxon>
        <taxon>Viridiplantae</taxon>
        <taxon>Streptophyta</taxon>
        <taxon>Embryophyta</taxon>
        <taxon>Tracheophyta</taxon>
        <taxon>Spermatophyta</taxon>
        <taxon>Magnoliopsida</taxon>
        <taxon>eudicotyledons</taxon>
        <taxon>Gunneridae</taxon>
        <taxon>Pentapetalae</taxon>
        <taxon>rosids</taxon>
        <taxon>malvids</taxon>
        <taxon>Malvales</taxon>
        <taxon>Malvaceae</taxon>
        <taxon>Malvoideae</taxon>
        <taxon>Gossypium</taxon>
    </lineage>
</organism>
<dbReference type="InterPro" id="IPR021109">
    <property type="entry name" value="Peptidase_aspartic_dom_sf"/>
</dbReference>
<comment type="caution">
    <text evidence="2">The sequence shown here is derived from an EMBL/GenBank/DDBJ whole genome shotgun (WGS) entry which is preliminary data.</text>
</comment>
<sequence>MQSARPSGATTRGRSSHFGGGRGGVQRGASDAYVRSDARVPARAYAIRAREEASSPDVITGIFSLFDINVTALIDPGSTHSYICEALASSKTLPVESTEFIIRVSNPLGRWVSVDKVCTNCPLKIRDMCFPANLMLLPFNEFDIILGMDWLTVHDTVVNCRRKTIDLRYQNNEIIRVESADLKGLPAVISSMLAQKYLRKGCEAYLAYVIDSKIAEKNIESVPVVSEYSDVFPEELPGLPLFGR</sequence>
<dbReference type="EMBL" id="SMMG02000007">
    <property type="protein sequence ID" value="KAA3466110.1"/>
    <property type="molecule type" value="Genomic_DNA"/>
</dbReference>
<dbReference type="PANTHER" id="PTHR15503">
    <property type="entry name" value="LDOC1 RELATED"/>
    <property type="match status" value="1"/>
</dbReference>
<dbReference type="InterPro" id="IPR032567">
    <property type="entry name" value="RTL1-rel"/>
</dbReference>
<dbReference type="Pfam" id="PF08284">
    <property type="entry name" value="RVP_2"/>
    <property type="match status" value="1"/>
</dbReference>
<dbReference type="SUPFAM" id="SSF50630">
    <property type="entry name" value="Acid proteases"/>
    <property type="match status" value="1"/>
</dbReference>
<feature type="compositionally biased region" description="Polar residues" evidence="1">
    <location>
        <begin position="1"/>
        <end position="10"/>
    </location>
</feature>
<feature type="region of interest" description="Disordered" evidence="1">
    <location>
        <begin position="1"/>
        <end position="30"/>
    </location>
</feature>
<reference evidence="3" key="1">
    <citation type="journal article" date="2019" name="Plant Biotechnol. J.">
        <title>Genome sequencing of the Australian wild diploid species Gossypium australe highlights disease resistance and delayed gland morphogenesis.</title>
        <authorList>
            <person name="Cai Y."/>
            <person name="Cai X."/>
            <person name="Wang Q."/>
            <person name="Wang P."/>
            <person name="Zhang Y."/>
            <person name="Cai C."/>
            <person name="Xu Y."/>
            <person name="Wang K."/>
            <person name="Zhou Z."/>
            <person name="Wang C."/>
            <person name="Geng S."/>
            <person name="Li B."/>
            <person name="Dong Q."/>
            <person name="Hou Y."/>
            <person name="Wang H."/>
            <person name="Ai P."/>
            <person name="Liu Z."/>
            <person name="Yi F."/>
            <person name="Sun M."/>
            <person name="An G."/>
            <person name="Cheng J."/>
            <person name="Zhang Y."/>
            <person name="Shi Q."/>
            <person name="Xie Y."/>
            <person name="Shi X."/>
            <person name="Chang Y."/>
            <person name="Huang F."/>
            <person name="Chen Y."/>
            <person name="Hong S."/>
            <person name="Mi L."/>
            <person name="Sun Q."/>
            <person name="Zhang L."/>
            <person name="Zhou B."/>
            <person name="Peng R."/>
            <person name="Zhang X."/>
            <person name="Liu F."/>
        </authorList>
    </citation>
    <scope>NUCLEOTIDE SEQUENCE [LARGE SCALE GENOMIC DNA]</scope>
    <source>
        <strain evidence="3">cv. PA1801</strain>
    </source>
</reference>
<dbReference type="CDD" id="cd00303">
    <property type="entry name" value="retropepsin_like"/>
    <property type="match status" value="1"/>
</dbReference>
<name>A0A5B6VA95_9ROSI</name>
<accession>A0A5B6VA95</accession>
<protein>
    <submittedName>
        <fullName evidence="2">RVP_2 domain-containing protein</fullName>
    </submittedName>
</protein>
<dbReference type="Gene3D" id="2.40.70.10">
    <property type="entry name" value="Acid Proteases"/>
    <property type="match status" value="1"/>
</dbReference>
<evidence type="ECO:0000313" key="2">
    <source>
        <dbReference type="EMBL" id="KAA3466110.1"/>
    </source>
</evidence>
<keyword evidence="3" id="KW-1185">Reference proteome</keyword>
<dbReference type="AlphaFoldDB" id="A0A5B6VA95"/>
<dbReference type="OrthoDB" id="1751327at2759"/>
<evidence type="ECO:0000256" key="1">
    <source>
        <dbReference type="SAM" id="MobiDB-lite"/>
    </source>
</evidence>
<proteinExistence type="predicted"/>
<dbReference type="Proteomes" id="UP000325315">
    <property type="component" value="Unassembled WGS sequence"/>
</dbReference>
<evidence type="ECO:0000313" key="3">
    <source>
        <dbReference type="Proteomes" id="UP000325315"/>
    </source>
</evidence>
<gene>
    <name evidence="2" type="ORF">EPI10_001225</name>
</gene>